<dbReference type="Gene3D" id="3.40.50.11720">
    <property type="entry name" value="3-Deoxy-D-manno-octulosonic-acid transferase, N-terminal domain"/>
    <property type="match status" value="1"/>
</dbReference>
<evidence type="ECO:0000256" key="7">
    <source>
        <dbReference type="PIRSR" id="PIRSR639901-1"/>
    </source>
</evidence>
<comment type="subcellular location">
    <subcellularLocation>
        <location evidence="9">Cell membrane</location>
    </subcellularLocation>
</comment>
<dbReference type="GO" id="GO:0009244">
    <property type="term" value="P:lipopolysaccharide core region biosynthetic process"/>
    <property type="evidence" value="ECO:0007669"/>
    <property type="project" value="UniProtKB-UniRule"/>
</dbReference>
<evidence type="ECO:0000256" key="8">
    <source>
        <dbReference type="PIRSR" id="PIRSR639901-2"/>
    </source>
</evidence>
<proteinExistence type="inferred from homology"/>
<keyword evidence="9" id="KW-0472">Membrane</keyword>
<protein>
    <recommendedName>
        <fullName evidence="3 9">3-deoxy-D-manno-octulosonic acid transferase</fullName>
        <shortName evidence="9">Kdo transferase</shortName>
        <ecNumber evidence="2 9">2.4.99.12</ecNumber>
    </recommendedName>
    <alternativeName>
        <fullName evidence="5 9">Lipid IV(A) 3-deoxy-D-manno-octulosonic acid transferase</fullName>
    </alternativeName>
</protein>
<evidence type="ECO:0000256" key="4">
    <source>
        <dbReference type="ARBA" id="ARBA00022679"/>
    </source>
</evidence>
<evidence type="ECO:0000313" key="12">
    <source>
        <dbReference type="Proteomes" id="UP000272193"/>
    </source>
</evidence>
<comment type="similarity">
    <text evidence="9">Belongs to the glycosyltransferase group 1 family.</text>
</comment>
<dbReference type="AlphaFoldDB" id="A0A3N4UQ32"/>
<dbReference type="InterPro" id="IPR038107">
    <property type="entry name" value="Glycos_transf_N_sf"/>
</dbReference>
<dbReference type="Proteomes" id="UP000272193">
    <property type="component" value="Unassembled WGS sequence"/>
</dbReference>
<dbReference type="GO" id="GO:0005886">
    <property type="term" value="C:plasma membrane"/>
    <property type="evidence" value="ECO:0007669"/>
    <property type="project" value="UniProtKB-SubCell"/>
</dbReference>
<dbReference type="GO" id="GO:0043842">
    <property type="term" value="F:Kdo transferase activity"/>
    <property type="evidence" value="ECO:0007669"/>
    <property type="project" value="UniProtKB-EC"/>
</dbReference>
<keyword evidence="12" id="KW-1185">Reference proteome</keyword>
<dbReference type="UniPathway" id="UPA00958"/>
<evidence type="ECO:0000256" key="9">
    <source>
        <dbReference type="RuleBase" id="RU365103"/>
    </source>
</evidence>
<reference evidence="11 12" key="1">
    <citation type="submission" date="2018-11" db="EMBL/GenBank/DDBJ databases">
        <title>Genomic Encyclopedia of Type Strains, Phase IV (KMG-IV): sequencing the most valuable type-strain genomes for metagenomic binning, comparative biology and taxonomic classification.</title>
        <authorList>
            <person name="Goeker M."/>
        </authorList>
    </citation>
    <scope>NUCLEOTIDE SEQUENCE [LARGE SCALE GENOMIC DNA]</scope>
    <source>
        <strain evidence="11 12">DSM 101684</strain>
    </source>
</reference>
<feature type="site" description="Transition state stabilizer" evidence="8">
    <location>
        <position position="220"/>
    </location>
</feature>
<evidence type="ECO:0000256" key="2">
    <source>
        <dbReference type="ARBA" id="ARBA00012621"/>
    </source>
</evidence>
<evidence type="ECO:0000259" key="10">
    <source>
        <dbReference type="Pfam" id="PF04413"/>
    </source>
</evidence>
<dbReference type="PANTHER" id="PTHR42755">
    <property type="entry name" value="3-DEOXY-MANNO-OCTULOSONATE CYTIDYLYLTRANSFERASE"/>
    <property type="match status" value="1"/>
</dbReference>
<dbReference type="PANTHER" id="PTHR42755:SF1">
    <property type="entry name" value="3-DEOXY-D-MANNO-OCTULOSONIC ACID TRANSFERASE, MITOCHONDRIAL-RELATED"/>
    <property type="match status" value="1"/>
</dbReference>
<feature type="domain" description="3-deoxy-D-manno-octulosonic-acid transferase N-terminal" evidence="10">
    <location>
        <begin position="44"/>
        <end position="223"/>
    </location>
</feature>
<comment type="function">
    <text evidence="9">Involved in lipopolysaccharide (LPS) biosynthesis. Catalyzes the transfer of 3-deoxy-D-manno-octulosonate (Kdo) residue(s) from CMP-Kdo to lipid IV(A), the tetraacyldisaccharide-1,4'-bisphosphate precursor of lipid A.</text>
</comment>
<evidence type="ECO:0000313" key="11">
    <source>
        <dbReference type="EMBL" id="RPE72742.1"/>
    </source>
</evidence>
<evidence type="ECO:0000256" key="5">
    <source>
        <dbReference type="ARBA" id="ARBA00031445"/>
    </source>
</evidence>
<gene>
    <name evidence="11" type="ORF">EDC62_0444</name>
</gene>
<organism evidence="11 12">
    <name type="scientific">Tibeticola sediminis</name>
    <dbReference type="NCBI Taxonomy" id="1917811"/>
    <lineage>
        <taxon>Bacteria</taxon>
        <taxon>Pseudomonadati</taxon>
        <taxon>Pseudomonadota</taxon>
        <taxon>Betaproteobacteria</taxon>
        <taxon>Burkholderiales</taxon>
        <taxon>Comamonadaceae</taxon>
        <taxon>Tibeticola</taxon>
    </lineage>
</organism>
<feature type="active site" description="Proton acceptor" evidence="7">
    <location>
        <position position="74"/>
    </location>
</feature>
<dbReference type="GO" id="GO:0009245">
    <property type="term" value="P:lipid A biosynthetic process"/>
    <property type="evidence" value="ECO:0007669"/>
    <property type="project" value="TreeGrafter"/>
</dbReference>
<comment type="caution">
    <text evidence="11">The sequence shown here is derived from an EMBL/GenBank/DDBJ whole genome shotgun (WGS) entry which is preliminary data.</text>
</comment>
<dbReference type="SUPFAM" id="SSF53756">
    <property type="entry name" value="UDP-Glycosyltransferase/glycogen phosphorylase"/>
    <property type="match status" value="1"/>
</dbReference>
<accession>A0A3N4UQ32</accession>
<dbReference type="InterPro" id="IPR007507">
    <property type="entry name" value="Glycos_transf_N"/>
</dbReference>
<evidence type="ECO:0000256" key="3">
    <source>
        <dbReference type="ARBA" id="ARBA00019077"/>
    </source>
</evidence>
<keyword evidence="4 9" id="KW-0808">Transferase</keyword>
<dbReference type="EMBL" id="RKQL01000001">
    <property type="protein sequence ID" value="RPE72742.1"/>
    <property type="molecule type" value="Genomic_DNA"/>
</dbReference>
<sequence length="456" mass="49425">MPRDSTVLALQRAFYSTALWLAQPLLRLRLARRARLEPGYAEAVEERFGDYGARPARVAGPGELLWVHAVSLGETRAAGVLLEAVRRTLPGVRILLTHGTATGRAQGRSLLQPGDQQAWLPWDTPAAVRRFFDHFQPRMGILMETEVWPNLVHEAAARGIPLALANARLNARSYARAQALGRLARAAYGGLRAVWAQTEADAERLRRLGAPVEGVFGNLKFDAAPDPGLLQRGALWRARWGRPVVMLASSREGEEAAFLKHFRRLAGEKWSSDAPENEVTPLLVPRHPQRFDAVEALAEGLGLKVQRRSHWGEAGPPRASDHAGIVCVGDSLGEMPLYYAWADVALLGGSFEPLGGQNLIEAAASGCPLILGPHTFNFAEAAEEAIAAGAALRVADMAEGVAAGLSLLQQADRRAAMSERARAFAQQHRGAAERTAEAVGRLWETAVARAPRRGDR</sequence>
<feature type="site" description="Transition state stabilizer" evidence="8">
    <location>
        <position position="144"/>
    </location>
</feature>
<evidence type="ECO:0000256" key="6">
    <source>
        <dbReference type="ARBA" id="ARBA00049183"/>
    </source>
</evidence>
<dbReference type="Pfam" id="PF04413">
    <property type="entry name" value="Glycos_transf_N"/>
    <property type="match status" value="1"/>
</dbReference>
<dbReference type="InterPro" id="IPR039901">
    <property type="entry name" value="Kdotransferase"/>
</dbReference>
<name>A0A3N4UQ32_9BURK</name>
<dbReference type="Gene3D" id="3.40.50.2000">
    <property type="entry name" value="Glycogen Phosphorylase B"/>
    <property type="match status" value="1"/>
</dbReference>
<keyword evidence="9" id="KW-1003">Cell membrane</keyword>
<keyword evidence="9" id="KW-0448">Lipopolysaccharide biosynthesis</keyword>
<comment type="catalytic activity">
    <reaction evidence="6 9">
        <text>lipid IVA (E. coli) + CMP-3-deoxy-beta-D-manno-octulosonate = alpha-Kdo-(2-&gt;6)-lipid IVA (E. coli) + CMP + H(+)</text>
        <dbReference type="Rhea" id="RHEA:28066"/>
        <dbReference type="ChEBI" id="CHEBI:15378"/>
        <dbReference type="ChEBI" id="CHEBI:58603"/>
        <dbReference type="ChEBI" id="CHEBI:60364"/>
        <dbReference type="ChEBI" id="CHEBI:60377"/>
        <dbReference type="ChEBI" id="CHEBI:85987"/>
        <dbReference type="EC" id="2.4.99.12"/>
    </reaction>
</comment>
<evidence type="ECO:0000256" key="1">
    <source>
        <dbReference type="ARBA" id="ARBA00004713"/>
    </source>
</evidence>
<comment type="pathway">
    <text evidence="1 9">Bacterial outer membrane biogenesis; LPS core biosynthesis.</text>
</comment>
<dbReference type="EC" id="2.4.99.12" evidence="2 9"/>